<evidence type="ECO:0000313" key="2">
    <source>
        <dbReference type="Proteomes" id="UP000034164"/>
    </source>
</evidence>
<gene>
    <name evidence="1" type="ORF">EMCG_04582</name>
</gene>
<protein>
    <submittedName>
        <fullName evidence="1">Uncharacterized protein</fullName>
    </submittedName>
</protein>
<comment type="caution">
    <text evidence="1">The sequence shown here is derived from an EMBL/GenBank/DDBJ whole genome shotgun (WGS) entry which is preliminary data.</text>
</comment>
<dbReference type="Proteomes" id="UP000034164">
    <property type="component" value="Unassembled WGS sequence"/>
</dbReference>
<dbReference type="VEuPathDB" id="FungiDB:EMCG_04582"/>
<accession>A0A0G2J7B2</accession>
<evidence type="ECO:0000313" key="1">
    <source>
        <dbReference type="EMBL" id="KKZ60751.1"/>
    </source>
</evidence>
<name>A0A0G2J7B2_9EURO</name>
<sequence length="84" mass="9615">MTLTALLTLQALKSVSQTQQSKLRRSEDISKASERDAAEQFLKMSNRLQGLKPDSQLQEAFRLENVLIDTRTVMIIFKTCEKEN</sequence>
<dbReference type="EMBL" id="LCZI01001473">
    <property type="protein sequence ID" value="KKZ60751.1"/>
    <property type="molecule type" value="Genomic_DNA"/>
</dbReference>
<reference evidence="2" key="1">
    <citation type="journal article" date="2015" name="PLoS Genet.">
        <title>The dynamic genome and transcriptome of the human fungal pathogen Blastomyces and close relative Emmonsia.</title>
        <authorList>
            <person name="Munoz J.F."/>
            <person name="Gauthier G.M."/>
            <person name="Desjardins C.A."/>
            <person name="Gallo J.E."/>
            <person name="Holder J."/>
            <person name="Sullivan T.D."/>
            <person name="Marty A.J."/>
            <person name="Carmen J.C."/>
            <person name="Chen Z."/>
            <person name="Ding L."/>
            <person name="Gujja S."/>
            <person name="Magrini V."/>
            <person name="Misas E."/>
            <person name="Mitreva M."/>
            <person name="Priest M."/>
            <person name="Saif S."/>
            <person name="Whiston E.A."/>
            <person name="Young S."/>
            <person name="Zeng Q."/>
            <person name="Goldman W.E."/>
            <person name="Mardis E.R."/>
            <person name="Taylor J.W."/>
            <person name="McEwen J.G."/>
            <person name="Clay O.K."/>
            <person name="Klein B.S."/>
            <person name="Cuomo C.A."/>
        </authorList>
    </citation>
    <scope>NUCLEOTIDE SEQUENCE [LARGE SCALE GENOMIC DNA]</scope>
    <source>
        <strain evidence="2">UAMH 3008</strain>
    </source>
</reference>
<proteinExistence type="predicted"/>
<organism evidence="1 2">
    <name type="scientific">[Emmonsia] crescens</name>
    <dbReference type="NCBI Taxonomy" id="73230"/>
    <lineage>
        <taxon>Eukaryota</taxon>
        <taxon>Fungi</taxon>
        <taxon>Dikarya</taxon>
        <taxon>Ascomycota</taxon>
        <taxon>Pezizomycotina</taxon>
        <taxon>Eurotiomycetes</taxon>
        <taxon>Eurotiomycetidae</taxon>
        <taxon>Onygenales</taxon>
        <taxon>Ajellomycetaceae</taxon>
        <taxon>Emergomyces</taxon>
    </lineage>
</organism>
<dbReference type="AlphaFoldDB" id="A0A0G2J7B2"/>